<accession>A0A067PPE0</accession>
<name>A0A067PPE0_9AGAM</name>
<dbReference type="GO" id="GO:0008270">
    <property type="term" value="F:zinc ion binding"/>
    <property type="evidence" value="ECO:0007669"/>
    <property type="project" value="InterPro"/>
</dbReference>
<feature type="non-terminal residue" evidence="2">
    <location>
        <position position="64"/>
    </location>
</feature>
<dbReference type="STRING" id="933084.A0A067PPE0"/>
<dbReference type="Proteomes" id="UP000027265">
    <property type="component" value="Unassembled WGS sequence"/>
</dbReference>
<dbReference type="HOGENOM" id="CLU_193169_0_0_1"/>
<dbReference type="AlphaFoldDB" id="A0A067PPE0"/>
<proteinExistence type="predicted"/>
<dbReference type="InParanoid" id="A0A067PPE0"/>
<dbReference type="GO" id="GO:0000981">
    <property type="term" value="F:DNA-binding transcription factor activity, RNA polymerase II-specific"/>
    <property type="evidence" value="ECO:0007669"/>
    <property type="project" value="InterPro"/>
</dbReference>
<gene>
    <name evidence="2" type="ORF">JAAARDRAFT_132180</name>
</gene>
<organism evidence="2 3">
    <name type="scientific">Jaapia argillacea MUCL 33604</name>
    <dbReference type="NCBI Taxonomy" id="933084"/>
    <lineage>
        <taxon>Eukaryota</taxon>
        <taxon>Fungi</taxon>
        <taxon>Dikarya</taxon>
        <taxon>Basidiomycota</taxon>
        <taxon>Agaricomycotina</taxon>
        <taxon>Agaricomycetes</taxon>
        <taxon>Agaricomycetidae</taxon>
        <taxon>Jaapiales</taxon>
        <taxon>Jaapiaceae</taxon>
        <taxon>Jaapia</taxon>
    </lineage>
</organism>
<dbReference type="EMBL" id="KL197721">
    <property type="protein sequence ID" value="KDQ56668.1"/>
    <property type="molecule type" value="Genomic_DNA"/>
</dbReference>
<keyword evidence="3" id="KW-1185">Reference proteome</keyword>
<dbReference type="Gene3D" id="4.10.240.10">
    <property type="entry name" value="Zn(2)-C6 fungal-type DNA-binding domain"/>
    <property type="match status" value="1"/>
</dbReference>
<feature type="domain" description="Zn(2)-C6 fungal-type" evidence="1">
    <location>
        <begin position="13"/>
        <end position="40"/>
    </location>
</feature>
<dbReference type="InterPro" id="IPR036864">
    <property type="entry name" value="Zn2-C6_fun-type_DNA-bd_sf"/>
</dbReference>
<dbReference type="SUPFAM" id="SSF57701">
    <property type="entry name" value="Zn2/Cys6 DNA-binding domain"/>
    <property type="match status" value="1"/>
</dbReference>
<evidence type="ECO:0000259" key="1">
    <source>
        <dbReference type="PROSITE" id="PS50048"/>
    </source>
</evidence>
<dbReference type="OrthoDB" id="2269373at2759"/>
<sequence length="64" mass="7372">MRDRQMRSRITVCKRLKLKCDRRTPCGSCAKRNTVERCIYSAAASEKVDVQSLHNRVCTIEAEV</sequence>
<protein>
    <recommendedName>
        <fullName evidence="1">Zn(2)-C6 fungal-type domain-containing protein</fullName>
    </recommendedName>
</protein>
<dbReference type="Pfam" id="PF00172">
    <property type="entry name" value="Zn_clus"/>
    <property type="match status" value="1"/>
</dbReference>
<evidence type="ECO:0000313" key="3">
    <source>
        <dbReference type="Proteomes" id="UP000027265"/>
    </source>
</evidence>
<dbReference type="PROSITE" id="PS50048">
    <property type="entry name" value="ZN2_CY6_FUNGAL_2"/>
    <property type="match status" value="1"/>
</dbReference>
<evidence type="ECO:0000313" key="2">
    <source>
        <dbReference type="EMBL" id="KDQ56668.1"/>
    </source>
</evidence>
<reference evidence="3" key="1">
    <citation type="journal article" date="2014" name="Proc. Natl. Acad. Sci. U.S.A.">
        <title>Extensive sampling of basidiomycete genomes demonstrates inadequacy of the white-rot/brown-rot paradigm for wood decay fungi.</title>
        <authorList>
            <person name="Riley R."/>
            <person name="Salamov A.A."/>
            <person name="Brown D.W."/>
            <person name="Nagy L.G."/>
            <person name="Floudas D."/>
            <person name="Held B.W."/>
            <person name="Levasseur A."/>
            <person name="Lombard V."/>
            <person name="Morin E."/>
            <person name="Otillar R."/>
            <person name="Lindquist E.A."/>
            <person name="Sun H."/>
            <person name="LaButti K.M."/>
            <person name="Schmutz J."/>
            <person name="Jabbour D."/>
            <person name="Luo H."/>
            <person name="Baker S.E."/>
            <person name="Pisabarro A.G."/>
            <person name="Walton J.D."/>
            <person name="Blanchette R.A."/>
            <person name="Henrissat B."/>
            <person name="Martin F."/>
            <person name="Cullen D."/>
            <person name="Hibbett D.S."/>
            <person name="Grigoriev I.V."/>
        </authorList>
    </citation>
    <scope>NUCLEOTIDE SEQUENCE [LARGE SCALE GENOMIC DNA]</scope>
    <source>
        <strain evidence="3">MUCL 33604</strain>
    </source>
</reference>
<dbReference type="InterPro" id="IPR001138">
    <property type="entry name" value="Zn2Cys6_DnaBD"/>
</dbReference>